<keyword evidence="3" id="KW-1185">Reference proteome</keyword>
<organism evidence="2 3">
    <name type="scientific">Treponema maltophilum ATCC 51939</name>
    <dbReference type="NCBI Taxonomy" id="1125699"/>
    <lineage>
        <taxon>Bacteria</taxon>
        <taxon>Pseudomonadati</taxon>
        <taxon>Spirochaetota</taxon>
        <taxon>Spirochaetia</taxon>
        <taxon>Spirochaetales</taxon>
        <taxon>Treponemataceae</taxon>
        <taxon>Treponema</taxon>
    </lineage>
</organism>
<dbReference type="STRING" id="1125699.HMPREF9194_01627"/>
<dbReference type="InterPro" id="IPR036812">
    <property type="entry name" value="NAD(P)_OxRdtase_dom_sf"/>
</dbReference>
<dbReference type="eggNOG" id="COG1453">
    <property type="taxonomic scope" value="Bacteria"/>
</dbReference>
<evidence type="ECO:0000313" key="3">
    <source>
        <dbReference type="Proteomes" id="UP000014541"/>
    </source>
</evidence>
<dbReference type="PATRIC" id="fig|1125699.3.peg.1640"/>
<feature type="domain" description="NADP-dependent oxidoreductase" evidence="1">
    <location>
        <begin position="29"/>
        <end position="214"/>
    </location>
</feature>
<dbReference type="Pfam" id="PF00248">
    <property type="entry name" value="Aldo_ket_red"/>
    <property type="match status" value="1"/>
</dbReference>
<dbReference type="OrthoDB" id="9773828at2"/>
<protein>
    <recommendedName>
        <fullName evidence="1">NADP-dependent oxidoreductase domain-containing protein</fullName>
    </recommendedName>
</protein>
<dbReference type="RefSeq" id="WP_016525893.1">
    <property type="nucleotide sequence ID" value="NZ_KE332518.1"/>
</dbReference>
<proteinExistence type="predicted"/>
<evidence type="ECO:0000259" key="1">
    <source>
        <dbReference type="Pfam" id="PF00248"/>
    </source>
</evidence>
<dbReference type="Gene3D" id="3.20.20.100">
    <property type="entry name" value="NADP-dependent oxidoreductase domain"/>
    <property type="match status" value="1"/>
</dbReference>
<dbReference type="PANTHER" id="PTHR43312:SF1">
    <property type="entry name" value="NADP-DEPENDENT OXIDOREDUCTASE DOMAIN-CONTAINING PROTEIN"/>
    <property type="match status" value="1"/>
</dbReference>
<dbReference type="InterPro" id="IPR053135">
    <property type="entry name" value="AKR2_Oxidoreductase"/>
</dbReference>
<name>S3KGB3_TREMA</name>
<accession>S3KGB3</accession>
<gene>
    <name evidence="2" type="ORF">HMPREF9194_01627</name>
</gene>
<evidence type="ECO:0000313" key="2">
    <source>
        <dbReference type="EMBL" id="EPF31282.1"/>
    </source>
</evidence>
<sequence length="273" mass="30344">MEFIRLGKTDLMVSRSALDTDALFSAVQSGESSPEDFADFMHVAYENGINFFSVSAMHGFAAGTGQSNAAEPPEAFSKLSALLNEIRKSVKLAFISEAATGPELENDVRRALDFWRIDYFDLCRIRDPGFVPSAGSGLCESLKKLHENGTILHTGFVSDNCARIKEAVAGGLYEAVQFPYNFLAGEQEVLCADFCAEHDIGFIAEKPLARGLIKNVPLAFGFFRRSENAVPLWRIKTKEELQRIVYFEKNPPVIDEQFLKDLDEEKKRLSEAG</sequence>
<dbReference type="InterPro" id="IPR023210">
    <property type="entry name" value="NADP_OxRdtase_dom"/>
</dbReference>
<dbReference type="HOGENOM" id="CLU_023205_3_1_12"/>
<dbReference type="Proteomes" id="UP000014541">
    <property type="component" value="Unassembled WGS sequence"/>
</dbReference>
<dbReference type="PANTHER" id="PTHR43312">
    <property type="entry name" value="D-THREO-ALDOSE 1-DEHYDROGENASE"/>
    <property type="match status" value="1"/>
</dbReference>
<dbReference type="AlphaFoldDB" id="S3KGB3"/>
<comment type="caution">
    <text evidence="2">The sequence shown here is derived from an EMBL/GenBank/DDBJ whole genome shotgun (WGS) entry which is preliminary data.</text>
</comment>
<dbReference type="SUPFAM" id="SSF51430">
    <property type="entry name" value="NAD(P)-linked oxidoreductase"/>
    <property type="match status" value="1"/>
</dbReference>
<reference evidence="2 3" key="1">
    <citation type="submission" date="2013-04" db="EMBL/GenBank/DDBJ databases">
        <title>The Genome Sequence of Treponema maltophilum ATCC 51939.</title>
        <authorList>
            <consortium name="The Broad Institute Genomics Platform"/>
            <person name="Earl A."/>
            <person name="Ward D."/>
            <person name="Feldgarden M."/>
            <person name="Gevers D."/>
            <person name="Leonetti C."/>
            <person name="Blanton J.M."/>
            <person name="Dewhirst F.E."/>
            <person name="Izard J."/>
            <person name="Walker B."/>
            <person name="Young S."/>
            <person name="Zeng Q."/>
            <person name="Gargeya S."/>
            <person name="Fitzgerald M."/>
            <person name="Haas B."/>
            <person name="Abouelleil A."/>
            <person name="Allen A.W."/>
            <person name="Alvarado L."/>
            <person name="Arachchi H.M."/>
            <person name="Berlin A.M."/>
            <person name="Chapman S.B."/>
            <person name="Gainer-Dewar J."/>
            <person name="Goldberg J."/>
            <person name="Griggs A."/>
            <person name="Gujja S."/>
            <person name="Hansen M."/>
            <person name="Howarth C."/>
            <person name="Imamovic A."/>
            <person name="Ireland A."/>
            <person name="Larimer J."/>
            <person name="McCowan C."/>
            <person name="Murphy C."/>
            <person name="Pearson M."/>
            <person name="Poon T.W."/>
            <person name="Priest M."/>
            <person name="Roberts A."/>
            <person name="Saif S."/>
            <person name="Shea T."/>
            <person name="Sisk P."/>
            <person name="Sykes S."/>
            <person name="Wortman J."/>
            <person name="Nusbaum C."/>
            <person name="Birren B."/>
        </authorList>
    </citation>
    <scope>NUCLEOTIDE SEQUENCE [LARGE SCALE GENOMIC DNA]</scope>
    <source>
        <strain evidence="2 3">ATCC 51939</strain>
    </source>
</reference>
<dbReference type="EMBL" id="ATFF01000006">
    <property type="protein sequence ID" value="EPF31282.1"/>
    <property type="molecule type" value="Genomic_DNA"/>
</dbReference>